<evidence type="ECO:0000313" key="7">
    <source>
        <dbReference type="EMBL" id="CAL8134354.1"/>
    </source>
</evidence>
<evidence type="ECO:0000256" key="5">
    <source>
        <dbReference type="RuleBase" id="RU361235"/>
    </source>
</evidence>
<dbReference type="Gene3D" id="3.40.50.1820">
    <property type="entry name" value="alpha/beta hydrolase"/>
    <property type="match status" value="1"/>
</dbReference>
<dbReference type="InterPro" id="IPR002018">
    <property type="entry name" value="CarbesteraseB"/>
</dbReference>
<dbReference type="EMBL" id="CAXLJM020000104">
    <property type="protein sequence ID" value="CAL8134354.1"/>
    <property type="molecule type" value="Genomic_DNA"/>
</dbReference>
<protein>
    <recommendedName>
        <fullName evidence="5">Carboxylic ester hydrolase</fullName>
        <ecNumber evidence="5">3.1.1.-</ecNumber>
    </recommendedName>
</protein>
<evidence type="ECO:0000256" key="2">
    <source>
        <dbReference type="ARBA" id="ARBA00022487"/>
    </source>
</evidence>
<comment type="caution">
    <text evidence="7">The sequence shown here is derived from an EMBL/GenBank/DDBJ whole genome shotgun (WGS) entry which is preliminary data.</text>
</comment>
<evidence type="ECO:0000259" key="6">
    <source>
        <dbReference type="Pfam" id="PF00135"/>
    </source>
</evidence>
<evidence type="ECO:0000256" key="1">
    <source>
        <dbReference type="ARBA" id="ARBA00005964"/>
    </source>
</evidence>
<proteinExistence type="inferred from homology"/>
<evidence type="ECO:0000256" key="4">
    <source>
        <dbReference type="ARBA" id="ARBA00023180"/>
    </source>
</evidence>
<dbReference type="InterPro" id="IPR019826">
    <property type="entry name" value="Carboxylesterase_B_AS"/>
</dbReference>
<evidence type="ECO:0000256" key="3">
    <source>
        <dbReference type="ARBA" id="ARBA00022801"/>
    </source>
</evidence>
<dbReference type="PROSITE" id="PS00122">
    <property type="entry name" value="CARBOXYLESTERASE_B_1"/>
    <property type="match status" value="1"/>
</dbReference>
<feature type="domain" description="Carboxylesterase type B" evidence="6">
    <location>
        <begin position="57"/>
        <end position="569"/>
    </location>
</feature>
<feature type="signal peptide" evidence="5">
    <location>
        <begin position="1"/>
        <end position="20"/>
    </location>
</feature>
<dbReference type="SUPFAM" id="SSF53474">
    <property type="entry name" value="alpha/beta-Hydrolases"/>
    <property type="match status" value="1"/>
</dbReference>
<feature type="chain" id="PRO_5044994810" description="Carboxylic ester hydrolase" evidence="5">
    <location>
        <begin position="21"/>
        <end position="602"/>
    </location>
</feature>
<dbReference type="InterPro" id="IPR050309">
    <property type="entry name" value="Type-B_Carboxylest/Lipase"/>
</dbReference>
<dbReference type="EC" id="3.1.1.-" evidence="5"/>
<evidence type="ECO:0000313" key="8">
    <source>
        <dbReference type="Proteomes" id="UP001642540"/>
    </source>
</evidence>
<keyword evidence="4" id="KW-0325">Glycoprotein</keyword>
<comment type="similarity">
    <text evidence="1 5">Belongs to the type-B carboxylesterase/lipase family.</text>
</comment>
<dbReference type="PANTHER" id="PTHR11559">
    <property type="entry name" value="CARBOXYLESTERASE"/>
    <property type="match status" value="1"/>
</dbReference>
<reference evidence="7 8" key="1">
    <citation type="submission" date="2024-08" db="EMBL/GenBank/DDBJ databases">
        <authorList>
            <person name="Cucini C."/>
            <person name="Frati F."/>
        </authorList>
    </citation>
    <scope>NUCLEOTIDE SEQUENCE [LARGE SCALE GENOMIC DNA]</scope>
</reference>
<organism evidence="7 8">
    <name type="scientific">Orchesella dallaii</name>
    <dbReference type="NCBI Taxonomy" id="48710"/>
    <lineage>
        <taxon>Eukaryota</taxon>
        <taxon>Metazoa</taxon>
        <taxon>Ecdysozoa</taxon>
        <taxon>Arthropoda</taxon>
        <taxon>Hexapoda</taxon>
        <taxon>Collembola</taxon>
        <taxon>Entomobryomorpha</taxon>
        <taxon>Entomobryoidea</taxon>
        <taxon>Orchesellidae</taxon>
        <taxon>Orchesellinae</taxon>
        <taxon>Orchesella</taxon>
    </lineage>
</organism>
<keyword evidence="3 5" id="KW-0378">Hydrolase</keyword>
<keyword evidence="2" id="KW-0719">Serine esterase</keyword>
<name>A0ABP1RS24_9HEXA</name>
<accession>A0ABP1RS24</accession>
<gene>
    <name evidence="7" type="ORF">ODALV1_LOCUS25486</name>
</gene>
<sequence>MGPTTLLLQLFCAWFQCEFGLLPPFIYTNPDNQRLLPSNPFTAQFRQGKALSLQDGNPLVHTNLGPIRGFKMNVSESRQIFAFTGVPYGESTGGVNRFRDPLPRRPWKGTWDATYPSPFCVQSSPLLGGMIRGQEDCLFLDIYTSKLPSNGSEHPLLPVIMWIPAGSSVFGRSRFHGPKYMLREDVIFIPVNHRVGLFGYLTTGDEQCPGNWGLKDQALAVEWVHDNIREFGGDPNKIIIGGISSGGSTSHLMLFTELRARSYVTGIIAISGTALVNQALDAVGQVREASDFVAESVMCPNSTSTSGGSWRMVECLQKVDPYMLLARFTAASSTRIPPFQFRPVVEPKIPSAFISELPEVQYRKRKVPPIPMIVSRTRDESALIIARLGIPLTLMRSRYYDLVPQALHTYFRNTDRKVGKEEGRRSLETVNMFYFNKTSPPNFLARREFKQFWNFVNDALYFAPMWKSIEYHHKVGPTYAYILSAPVLQSNPVLGAIANINQMKASHAMEFILLFNNSKIANPLKGDIEKVSSHFINIIANFAKYGTPLYRTPDGELLNIWKPVEDMRNPVALNVGLINEIKMIQDPVAVSNRWRIWEHVVF</sequence>
<dbReference type="Proteomes" id="UP001642540">
    <property type="component" value="Unassembled WGS sequence"/>
</dbReference>
<keyword evidence="8" id="KW-1185">Reference proteome</keyword>
<dbReference type="Pfam" id="PF00135">
    <property type="entry name" value="COesterase"/>
    <property type="match status" value="1"/>
</dbReference>
<dbReference type="InterPro" id="IPR029058">
    <property type="entry name" value="AB_hydrolase_fold"/>
</dbReference>
<keyword evidence="5" id="KW-0732">Signal</keyword>